<name>A0A381F3C4_9BACT</name>
<dbReference type="GO" id="GO:0000155">
    <property type="term" value="F:phosphorelay sensor kinase activity"/>
    <property type="evidence" value="ECO:0007669"/>
    <property type="project" value="InterPro"/>
</dbReference>
<dbReference type="PANTHER" id="PTHR43065:SF10">
    <property type="entry name" value="PEROXIDE STRESS-ACTIVATED HISTIDINE KINASE MAK3"/>
    <property type="match status" value="1"/>
</dbReference>
<keyword evidence="5" id="KW-0547">Nucleotide-binding</keyword>
<dbReference type="InterPro" id="IPR003661">
    <property type="entry name" value="HisK_dim/P_dom"/>
</dbReference>
<dbReference type="PRINTS" id="PR00344">
    <property type="entry name" value="BCTRLSENSOR"/>
</dbReference>
<dbReference type="GeneID" id="93090657"/>
<dbReference type="Gene3D" id="1.10.287.130">
    <property type="match status" value="1"/>
</dbReference>
<evidence type="ECO:0000256" key="3">
    <source>
        <dbReference type="ARBA" id="ARBA00022553"/>
    </source>
</evidence>
<evidence type="ECO:0000256" key="6">
    <source>
        <dbReference type="ARBA" id="ARBA00022777"/>
    </source>
</evidence>
<comment type="catalytic activity">
    <reaction evidence="1">
        <text>ATP + protein L-histidine = ADP + protein N-phospho-L-histidine.</text>
        <dbReference type="EC" id="2.7.13.3"/>
    </reaction>
</comment>
<dbReference type="InterPro" id="IPR004358">
    <property type="entry name" value="Sig_transdc_His_kin-like_C"/>
</dbReference>
<keyword evidence="7" id="KW-0067">ATP-binding</keyword>
<dbReference type="OrthoDB" id="9805967at2"/>
<keyword evidence="6 11" id="KW-0418">Kinase</keyword>
<dbReference type="CDD" id="cd00075">
    <property type="entry name" value="HATPase"/>
    <property type="match status" value="1"/>
</dbReference>
<keyword evidence="4 11" id="KW-0808">Transferase</keyword>
<dbReference type="SMART" id="SM00387">
    <property type="entry name" value="HATPase_c"/>
    <property type="match status" value="1"/>
</dbReference>
<dbReference type="InterPro" id="IPR036097">
    <property type="entry name" value="HisK_dim/P_sf"/>
</dbReference>
<feature type="domain" description="Histidine kinase" evidence="9">
    <location>
        <begin position="128"/>
        <end position="328"/>
    </location>
</feature>
<dbReference type="InterPro" id="IPR005467">
    <property type="entry name" value="His_kinase_dom"/>
</dbReference>
<dbReference type="Pfam" id="PF00512">
    <property type="entry name" value="HisKA"/>
    <property type="match status" value="1"/>
</dbReference>
<dbReference type="STRING" id="32024.GCA_000788295_00137"/>
<evidence type="ECO:0000256" key="4">
    <source>
        <dbReference type="ARBA" id="ARBA00022679"/>
    </source>
</evidence>
<evidence type="ECO:0000313" key="12">
    <source>
        <dbReference type="Proteomes" id="UP000254920"/>
    </source>
</evidence>
<dbReference type="SUPFAM" id="SSF47384">
    <property type="entry name" value="Homodimeric domain of signal transducing histidine kinase"/>
    <property type="match status" value="1"/>
</dbReference>
<dbReference type="Pfam" id="PF02518">
    <property type="entry name" value="HATPase_c"/>
    <property type="match status" value="1"/>
</dbReference>
<evidence type="ECO:0000256" key="1">
    <source>
        <dbReference type="ARBA" id="ARBA00000085"/>
    </source>
</evidence>
<dbReference type="SUPFAM" id="SSF55874">
    <property type="entry name" value="ATPase domain of HSP90 chaperone/DNA topoisomerase II/histidine kinase"/>
    <property type="match status" value="1"/>
</dbReference>
<evidence type="ECO:0000256" key="5">
    <source>
        <dbReference type="ARBA" id="ARBA00022741"/>
    </source>
</evidence>
<evidence type="ECO:0000313" key="10">
    <source>
        <dbReference type="EMBL" id="SUX09809.1"/>
    </source>
</evidence>
<dbReference type="Gene3D" id="3.30.565.10">
    <property type="entry name" value="Histidine kinase-like ATPase, C-terminal domain"/>
    <property type="match status" value="1"/>
</dbReference>
<gene>
    <name evidence="11" type="primary">zraS_2</name>
    <name evidence="10" type="synonym">zraS_1</name>
    <name evidence="10" type="ORF">NCTC12475_00208</name>
    <name evidence="11" type="ORF">NCTC12475_01837</name>
</gene>
<dbReference type="EMBL" id="UFVD01000002">
    <property type="protein sequence ID" value="SUX35283.1"/>
    <property type="molecule type" value="Genomic_DNA"/>
</dbReference>
<sequence>MNNNKDIKNSLENLIEQTYLIEKEYKALNESYISLQSFIKSIVEALPTALWVINQDGSVFLQNSEAESLGFLLELINLKEPRQEINLKASYFQVIIKQKDDKTIISANDITNEKRSERLASMGQVSAHLAHEIRNPIGSIALLSSTLLKRIDDKNKPILEEMQKAIWRVERIIKATLLFTKGVVPNKYKFDLISLKNECEDVVKLYTYSKDISFEFKFESCPYVGDKDLLSMVFQNLIFNAIDAIESDDNDSGKVEINFYKTNTTYEFEVYDSGVAIEDDNILFEPFKTTKLKGNGLGLSLCKQIIKAHDGEICIKNSPKRFCVSLKI</sequence>
<dbReference type="EMBL" id="UFVD01000001">
    <property type="protein sequence ID" value="SUX09809.1"/>
    <property type="molecule type" value="Genomic_DNA"/>
</dbReference>
<evidence type="ECO:0000256" key="7">
    <source>
        <dbReference type="ARBA" id="ARBA00022840"/>
    </source>
</evidence>
<dbReference type="GO" id="GO:0005524">
    <property type="term" value="F:ATP binding"/>
    <property type="evidence" value="ECO:0007669"/>
    <property type="project" value="UniProtKB-KW"/>
</dbReference>
<organism evidence="11 12">
    <name type="scientific">Campylobacter sputorum subsp. sputorum</name>
    <dbReference type="NCBI Taxonomy" id="32024"/>
    <lineage>
        <taxon>Bacteria</taxon>
        <taxon>Pseudomonadati</taxon>
        <taxon>Campylobacterota</taxon>
        <taxon>Epsilonproteobacteria</taxon>
        <taxon>Campylobacterales</taxon>
        <taxon>Campylobacteraceae</taxon>
        <taxon>Campylobacter</taxon>
    </lineage>
</organism>
<accession>A0A381F3C4</accession>
<dbReference type="PANTHER" id="PTHR43065">
    <property type="entry name" value="SENSOR HISTIDINE KINASE"/>
    <property type="match status" value="1"/>
</dbReference>
<dbReference type="EC" id="2.7.13.3" evidence="2"/>
<dbReference type="InterPro" id="IPR036890">
    <property type="entry name" value="HATPase_C_sf"/>
</dbReference>
<keyword evidence="3" id="KW-0597">Phosphoprotein</keyword>
<dbReference type="InterPro" id="IPR003594">
    <property type="entry name" value="HATPase_dom"/>
</dbReference>
<dbReference type="SMART" id="SM00388">
    <property type="entry name" value="HisKA"/>
    <property type="match status" value="1"/>
</dbReference>
<evidence type="ECO:0000256" key="2">
    <source>
        <dbReference type="ARBA" id="ARBA00012438"/>
    </source>
</evidence>
<dbReference type="AlphaFoldDB" id="A0A381F3C4"/>
<proteinExistence type="predicted"/>
<keyword evidence="12" id="KW-1185">Reference proteome</keyword>
<keyword evidence="8" id="KW-0902">Two-component regulatory system</keyword>
<dbReference type="PROSITE" id="PS50109">
    <property type="entry name" value="HIS_KIN"/>
    <property type="match status" value="1"/>
</dbReference>
<evidence type="ECO:0000256" key="8">
    <source>
        <dbReference type="ARBA" id="ARBA00023012"/>
    </source>
</evidence>
<dbReference type="CDD" id="cd00082">
    <property type="entry name" value="HisKA"/>
    <property type="match status" value="1"/>
</dbReference>
<reference evidence="11 12" key="1">
    <citation type="submission" date="2018-06" db="EMBL/GenBank/DDBJ databases">
        <authorList>
            <consortium name="Pathogen Informatics"/>
            <person name="Doyle S."/>
        </authorList>
    </citation>
    <scope>NUCLEOTIDE SEQUENCE [LARGE SCALE GENOMIC DNA]</scope>
    <source>
        <strain evidence="11 12">NCTC12475</strain>
    </source>
</reference>
<evidence type="ECO:0000259" key="9">
    <source>
        <dbReference type="PROSITE" id="PS50109"/>
    </source>
</evidence>
<evidence type="ECO:0000313" key="11">
    <source>
        <dbReference type="EMBL" id="SUX35283.1"/>
    </source>
</evidence>
<dbReference type="Proteomes" id="UP000254920">
    <property type="component" value="Unassembled WGS sequence"/>
</dbReference>
<protein>
    <recommendedName>
        <fullName evidence="2">histidine kinase</fullName>
        <ecNumber evidence="2">2.7.13.3</ecNumber>
    </recommendedName>
</protein>
<dbReference type="RefSeq" id="WP_089182484.1">
    <property type="nucleotide sequence ID" value="NZ_CP043427.1"/>
</dbReference>